<dbReference type="InterPro" id="IPR023346">
    <property type="entry name" value="Lysozyme-like_dom_sf"/>
</dbReference>
<evidence type="ECO:0000313" key="4">
    <source>
        <dbReference type="Proteomes" id="UP000318336"/>
    </source>
</evidence>
<evidence type="ECO:0000313" key="3">
    <source>
        <dbReference type="EMBL" id="TQL34188.1"/>
    </source>
</evidence>
<organism evidence="3 4">
    <name type="scientific">Barrientosiimonas humi</name>
    <dbReference type="NCBI Taxonomy" id="999931"/>
    <lineage>
        <taxon>Bacteria</taxon>
        <taxon>Bacillati</taxon>
        <taxon>Actinomycetota</taxon>
        <taxon>Actinomycetes</taxon>
        <taxon>Micrococcales</taxon>
        <taxon>Dermacoccaceae</taxon>
        <taxon>Barrientosiimonas</taxon>
    </lineage>
</organism>
<feature type="signal peptide" evidence="2">
    <location>
        <begin position="1"/>
        <end position="34"/>
    </location>
</feature>
<reference evidence="3 4" key="1">
    <citation type="submission" date="2019-06" db="EMBL/GenBank/DDBJ databases">
        <title>Sequencing the genomes of 1000 actinobacteria strains.</title>
        <authorList>
            <person name="Klenk H.-P."/>
        </authorList>
    </citation>
    <scope>NUCLEOTIDE SEQUENCE [LARGE SCALE GENOMIC DNA]</scope>
    <source>
        <strain evidence="3 4">DSM 24617</strain>
    </source>
</reference>
<feature type="compositionally biased region" description="Basic and acidic residues" evidence="1">
    <location>
        <begin position="81"/>
        <end position="96"/>
    </location>
</feature>
<dbReference type="EMBL" id="VFOK01000001">
    <property type="protein sequence ID" value="TQL34188.1"/>
    <property type="molecule type" value="Genomic_DNA"/>
</dbReference>
<keyword evidence="2" id="KW-0732">Signal</keyword>
<feature type="compositionally biased region" description="Basic residues" evidence="1">
    <location>
        <begin position="1"/>
        <end position="17"/>
    </location>
</feature>
<dbReference type="SUPFAM" id="SSF53955">
    <property type="entry name" value="Lysozyme-like"/>
    <property type="match status" value="1"/>
</dbReference>
<dbReference type="Proteomes" id="UP000318336">
    <property type="component" value="Unassembled WGS sequence"/>
</dbReference>
<dbReference type="AlphaFoldDB" id="A0A542XEE8"/>
<feature type="chain" id="PRO_5022041930" description="Transglycosylase-like protein with SLT domain" evidence="2">
    <location>
        <begin position="35"/>
        <end position="246"/>
    </location>
</feature>
<feature type="region of interest" description="Disordered" evidence="1">
    <location>
        <begin position="1"/>
        <end position="20"/>
    </location>
</feature>
<accession>A0A542XEE8</accession>
<protein>
    <recommendedName>
        <fullName evidence="5">Transglycosylase-like protein with SLT domain</fullName>
    </recommendedName>
</protein>
<proteinExistence type="predicted"/>
<evidence type="ECO:0008006" key="5">
    <source>
        <dbReference type="Google" id="ProtNLM"/>
    </source>
</evidence>
<name>A0A542XEE8_9MICO</name>
<feature type="compositionally biased region" description="Basic and acidic residues" evidence="1">
    <location>
        <begin position="119"/>
        <end position="128"/>
    </location>
</feature>
<feature type="region of interest" description="Disordered" evidence="1">
    <location>
        <begin position="63"/>
        <end position="147"/>
    </location>
</feature>
<gene>
    <name evidence="3" type="ORF">FB554_2348</name>
</gene>
<dbReference type="RefSeq" id="WP_211344587.1">
    <property type="nucleotide sequence ID" value="NZ_CAJTBP010000001.1"/>
</dbReference>
<keyword evidence="4" id="KW-1185">Reference proteome</keyword>
<comment type="caution">
    <text evidence="3">The sequence shown here is derived from an EMBL/GenBank/DDBJ whole genome shotgun (WGS) entry which is preliminary data.</text>
</comment>
<evidence type="ECO:0000256" key="2">
    <source>
        <dbReference type="SAM" id="SignalP"/>
    </source>
</evidence>
<evidence type="ECO:0000256" key="1">
    <source>
        <dbReference type="SAM" id="MobiDB-lite"/>
    </source>
</evidence>
<sequence length="246" mass="26188">MSRHVGRHRAKRRHPLRRPSVAATATLSALAVSAAGYSTGFSFDRAAAAPEAAMGMPRAHSAGVTSLDENGTAGAKAKARGAREAASRKARGEQAKRQASARSKSAKAAKARAAAINKLDTEPTEEPRTQGADRVSRDAERPVVSGDPRTIARGMLSQYGWGQGQFGCLDQLWVGESNWRVNATNPTSGAYGIPQSLPAGKMASAGPDWRTNPATQIEWGLTYIKQSYGSPCGALAFWNSKNPHWY</sequence>